<name>A0A3S4HNX9_SALET</name>
<dbReference type="Gene3D" id="1.10.60.30">
    <property type="entry name" value="PSPTO4464-like domains"/>
    <property type="match status" value="2"/>
</dbReference>
<dbReference type="InterPro" id="IPR006839">
    <property type="entry name" value="DarP"/>
</dbReference>
<dbReference type="PANTHER" id="PTHR38101:SF1">
    <property type="entry name" value="UPF0307 PROTEIN YJGA"/>
    <property type="match status" value="1"/>
</dbReference>
<dbReference type="GO" id="GO:0019843">
    <property type="term" value="F:rRNA binding"/>
    <property type="evidence" value="ECO:0007669"/>
    <property type="project" value="UniProtKB-UniRule"/>
</dbReference>
<sequence>MTKQPEDWLDDVPGDDIEDEDDEIIWVSKSEIKRDAEELKRLGAELVDLGKNALDKIPLDADLRDAIELAQRIKMEGRRRQLQLIGKMLRQRDVEPIRQALDKLKNRHNQQVVLFHKLEHLRDRLIVEGDDAVAEVLTLWPHADRQQLRSLIRNAKKEKEGNKPPKSARQIFQYLRELAENEGVILHVDSVCRMAALAPYPAYGNVRIVGPVSAAPPGIFYSTTSAFFASPSSNF</sequence>
<dbReference type="HAMAP" id="MF_00765">
    <property type="entry name" value="DarP"/>
    <property type="match status" value="1"/>
</dbReference>
<reference evidence="6 7" key="1">
    <citation type="submission" date="2018-12" db="EMBL/GenBank/DDBJ databases">
        <authorList>
            <consortium name="Pathogen Informatics"/>
        </authorList>
    </citation>
    <scope>NUCLEOTIDE SEQUENCE [LARGE SCALE GENOMIC DNA]</scope>
    <source>
        <strain evidence="6 7">NCTC6754</strain>
    </source>
</reference>
<evidence type="ECO:0000256" key="2">
    <source>
        <dbReference type="ARBA" id="ARBA00022517"/>
    </source>
</evidence>
<comment type="subcellular location">
    <subcellularLocation>
        <location evidence="5">Cytoplasm</location>
    </subcellularLocation>
    <text evidence="5">Associates with late stage pre-50S ribosomal subunits.</text>
</comment>
<dbReference type="CDD" id="cd16331">
    <property type="entry name" value="YjgA-like"/>
    <property type="match status" value="1"/>
</dbReference>
<dbReference type="FunFam" id="1.10.60.30:FF:000001">
    <property type="entry name" value="UPF0307 protein YjgA"/>
    <property type="match status" value="1"/>
</dbReference>
<dbReference type="GO" id="GO:0043022">
    <property type="term" value="F:ribosome binding"/>
    <property type="evidence" value="ECO:0007669"/>
    <property type="project" value="UniProtKB-UniRule"/>
</dbReference>
<comment type="function">
    <text evidence="5">Member of a network of 50S ribosomal subunit biogenesis factors which assembles along the 30S-50S interface, preventing incorrect 23S rRNA structures from forming. Promotes peptidyl transferase center (PTC) maturation.</text>
</comment>
<proteinExistence type="inferred from homology"/>
<keyword evidence="2 5" id="KW-0690">Ribosome biogenesis</keyword>
<dbReference type="GO" id="GO:1902626">
    <property type="term" value="P:assembly of large subunit precursor of preribosome"/>
    <property type="evidence" value="ECO:0007669"/>
    <property type="project" value="UniProtKB-UniRule"/>
</dbReference>
<dbReference type="EMBL" id="LR134190">
    <property type="protein sequence ID" value="VEB51064.1"/>
    <property type="molecule type" value="Genomic_DNA"/>
</dbReference>
<comment type="similarity">
    <text evidence="5">Belongs to the DarP family.</text>
</comment>
<gene>
    <name evidence="6" type="primary">yjgA</name>
    <name evidence="5" type="synonym">darP</name>
    <name evidence="6" type="ORF">NCTC6754_00758</name>
</gene>
<dbReference type="GO" id="GO:0005829">
    <property type="term" value="C:cytosol"/>
    <property type="evidence" value="ECO:0007669"/>
    <property type="project" value="TreeGrafter"/>
</dbReference>
<dbReference type="NCBIfam" id="NF003593">
    <property type="entry name" value="PRK05255.1-1"/>
    <property type="match status" value="1"/>
</dbReference>
<dbReference type="PANTHER" id="PTHR38101">
    <property type="entry name" value="UPF0307 PROTEIN YJGA"/>
    <property type="match status" value="1"/>
</dbReference>
<evidence type="ECO:0000256" key="1">
    <source>
        <dbReference type="ARBA" id="ARBA00022490"/>
    </source>
</evidence>
<dbReference type="FunFam" id="1.10.60.30:FF:000002">
    <property type="entry name" value="UPF0307 protein YjgA"/>
    <property type="match status" value="1"/>
</dbReference>
<dbReference type="SUPFAM" id="SSF158710">
    <property type="entry name" value="PSPTO4464-like"/>
    <property type="match status" value="1"/>
</dbReference>
<keyword evidence="1 5" id="KW-0963">Cytoplasm</keyword>
<evidence type="ECO:0000313" key="7">
    <source>
        <dbReference type="Proteomes" id="UP000269208"/>
    </source>
</evidence>
<dbReference type="Pfam" id="PF04751">
    <property type="entry name" value="DarP"/>
    <property type="match status" value="1"/>
</dbReference>
<dbReference type="AlphaFoldDB" id="A0A3S4HNX9"/>
<protein>
    <recommendedName>
        <fullName evidence="5">Dual-action ribosomal maturation protein DarP</fullName>
    </recommendedName>
    <alternativeName>
        <fullName evidence="5">Large ribosomal subunit assembly factor DarP</fullName>
    </alternativeName>
</protein>
<dbReference type="InterPro" id="IPR023153">
    <property type="entry name" value="DarP_sf"/>
</dbReference>
<evidence type="ECO:0000313" key="6">
    <source>
        <dbReference type="EMBL" id="VEB51064.1"/>
    </source>
</evidence>
<evidence type="ECO:0000256" key="3">
    <source>
        <dbReference type="ARBA" id="ARBA00022730"/>
    </source>
</evidence>
<keyword evidence="3 5" id="KW-0699">rRNA-binding</keyword>
<keyword evidence="4 5" id="KW-0694">RNA-binding</keyword>
<accession>A0A3S4HNX9</accession>
<evidence type="ECO:0000256" key="4">
    <source>
        <dbReference type="ARBA" id="ARBA00022884"/>
    </source>
</evidence>
<evidence type="ECO:0000256" key="5">
    <source>
        <dbReference type="HAMAP-Rule" id="MF_00765"/>
    </source>
</evidence>
<dbReference type="Proteomes" id="UP000269208">
    <property type="component" value="Chromosome"/>
</dbReference>
<organism evidence="6 7">
    <name type="scientific">Salmonella enterica I</name>
    <dbReference type="NCBI Taxonomy" id="59201"/>
    <lineage>
        <taxon>Bacteria</taxon>
        <taxon>Pseudomonadati</taxon>
        <taxon>Pseudomonadota</taxon>
        <taxon>Gammaproteobacteria</taxon>
        <taxon>Enterobacterales</taxon>
        <taxon>Enterobacteriaceae</taxon>
        <taxon>Salmonella</taxon>
    </lineage>
</organism>